<gene>
    <name evidence="1" type="ORF">ACJRO7_017138</name>
</gene>
<dbReference type="AlphaFoldDB" id="A0ABD3KQH7"/>
<reference evidence="1 2" key="1">
    <citation type="submission" date="2024-11" db="EMBL/GenBank/DDBJ databases">
        <title>Chromosome-level genome assembly of Eucalyptus globulus Labill. provides insights into its genome evolution.</title>
        <authorList>
            <person name="Li X."/>
        </authorList>
    </citation>
    <scope>NUCLEOTIDE SEQUENCE [LARGE SCALE GENOMIC DNA]</scope>
    <source>
        <strain evidence="1">CL2024</strain>
        <tissue evidence="1">Fresh tender leaves</tissue>
    </source>
</reference>
<accession>A0ABD3KQH7</accession>
<proteinExistence type="predicted"/>
<keyword evidence="2" id="KW-1185">Reference proteome</keyword>
<evidence type="ECO:0000313" key="2">
    <source>
        <dbReference type="Proteomes" id="UP001634007"/>
    </source>
</evidence>
<comment type="caution">
    <text evidence="1">The sequence shown here is derived from an EMBL/GenBank/DDBJ whole genome shotgun (WGS) entry which is preliminary data.</text>
</comment>
<dbReference type="Proteomes" id="UP001634007">
    <property type="component" value="Unassembled WGS sequence"/>
</dbReference>
<dbReference type="EMBL" id="JBJKBG010000004">
    <property type="protein sequence ID" value="KAL3741627.1"/>
    <property type="molecule type" value="Genomic_DNA"/>
</dbReference>
<protein>
    <submittedName>
        <fullName evidence="1">Uncharacterized protein</fullName>
    </submittedName>
</protein>
<organism evidence="1 2">
    <name type="scientific">Eucalyptus globulus</name>
    <name type="common">Tasmanian blue gum</name>
    <dbReference type="NCBI Taxonomy" id="34317"/>
    <lineage>
        <taxon>Eukaryota</taxon>
        <taxon>Viridiplantae</taxon>
        <taxon>Streptophyta</taxon>
        <taxon>Embryophyta</taxon>
        <taxon>Tracheophyta</taxon>
        <taxon>Spermatophyta</taxon>
        <taxon>Magnoliopsida</taxon>
        <taxon>eudicotyledons</taxon>
        <taxon>Gunneridae</taxon>
        <taxon>Pentapetalae</taxon>
        <taxon>rosids</taxon>
        <taxon>malvids</taxon>
        <taxon>Myrtales</taxon>
        <taxon>Myrtaceae</taxon>
        <taxon>Myrtoideae</taxon>
        <taxon>Eucalypteae</taxon>
        <taxon>Eucalyptus</taxon>
    </lineage>
</organism>
<sequence length="112" mass="12678">MSSRASLRHHRQRGFWAQSGLDPRLVHSGTWALFLRSDKRSRLDAILPRIEGPARWADESWQRPTRVEKRRTSSTGIFLEAVVLVLPAIDGGSVLQKTGDDLLAFRQLLLCS</sequence>
<name>A0ABD3KQH7_EUCGL</name>
<evidence type="ECO:0000313" key="1">
    <source>
        <dbReference type="EMBL" id="KAL3741627.1"/>
    </source>
</evidence>